<accession>A0ABW3IZE7</accession>
<keyword evidence="2" id="KW-1185">Reference proteome</keyword>
<organism evidence="1 2">
    <name type="scientific">Flavobacterium myungsuense</name>
    <dbReference type="NCBI Taxonomy" id="651823"/>
    <lineage>
        <taxon>Bacteria</taxon>
        <taxon>Pseudomonadati</taxon>
        <taxon>Bacteroidota</taxon>
        <taxon>Flavobacteriia</taxon>
        <taxon>Flavobacteriales</taxon>
        <taxon>Flavobacteriaceae</taxon>
        <taxon>Flavobacterium</taxon>
    </lineage>
</organism>
<dbReference type="Proteomes" id="UP001597051">
    <property type="component" value="Unassembled WGS sequence"/>
</dbReference>
<gene>
    <name evidence="1" type="ORF">ACFQ0S_02495</name>
</gene>
<evidence type="ECO:0008006" key="3">
    <source>
        <dbReference type="Google" id="ProtNLM"/>
    </source>
</evidence>
<comment type="caution">
    <text evidence="1">The sequence shown here is derived from an EMBL/GenBank/DDBJ whole genome shotgun (WGS) entry which is preliminary data.</text>
</comment>
<name>A0ABW3IZE7_9FLAO</name>
<sequence>METIKIEFQSNIKEKLIEFLNSFSKSELQIIEEDMGFSDNKAFNEHRELLHLEVKKIESGESKLYYIDELNDMLEKTISKYEN</sequence>
<evidence type="ECO:0000313" key="2">
    <source>
        <dbReference type="Proteomes" id="UP001597051"/>
    </source>
</evidence>
<dbReference type="RefSeq" id="WP_379752907.1">
    <property type="nucleotide sequence ID" value="NZ_JBHSYB010000002.1"/>
</dbReference>
<dbReference type="EMBL" id="JBHTIZ010000005">
    <property type="protein sequence ID" value="MFD0983336.1"/>
    <property type="molecule type" value="Genomic_DNA"/>
</dbReference>
<protein>
    <recommendedName>
        <fullName evidence="3">Acyl carrier protein</fullName>
    </recommendedName>
</protein>
<reference evidence="2" key="1">
    <citation type="journal article" date="2019" name="Int. J. Syst. Evol. Microbiol.">
        <title>The Global Catalogue of Microorganisms (GCM) 10K type strain sequencing project: providing services to taxonomists for standard genome sequencing and annotation.</title>
        <authorList>
            <consortium name="The Broad Institute Genomics Platform"/>
            <consortium name="The Broad Institute Genome Sequencing Center for Infectious Disease"/>
            <person name="Wu L."/>
            <person name="Ma J."/>
        </authorList>
    </citation>
    <scope>NUCLEOTIDE SEQUENCE [LARGE SCALE GENOMIC DNA]</scope>
    <source>
        <strain evidence="2">CECT 7649</strain>
    </source>
</reference>
<proteinExistence type="predicted"/>
<evidence type="ECO:0000313" key="1">
    <source>
        <dbReference type="EMBL" id="MFD0983336.1"/>
    </source>
</evidence>